<protein>
    <submittedName>
        <fullName evidence="2">Fimbrial protein</fullName>
    </submittedName>
</protein>
<gene>
    <name evidence="2" type="primary">etfD</name>
    <name evidence="2" type="ordered locus">ETA_06520</name>
</gene>
<dbReference type="Proteomes" id="UP000001726">
    <property type="component" value="Chromosome"/>
</dbReference>
<dbReference type="SUPFAM" id="SSF49401">
    <property type="entry name" value="Bacterial adhesins"/>
    <property type="match status" value="1"/>
</dbReference>
<organism evidence="2 3">
    <name type="scientific">Erwinia tasmaniensis (strain DSM 17950 / CFBP 7177 / CIP 109463 / NCPPB 4357 / Et1/99)</name>
    <dbReference type="NCBI Taxonomy" id="465817"/>
    <lineage>
        <taxon>Bacteria</taxon>
        <taxon>Pseudomonadati</taxon>
        <taxon>Pseudomonadota</taxon>
        <taxon>Gammaproteobacteria</taxon>
        <taxon>Enterobacterales</taxon>
        <taxon>Erwiniaceae</taxon>
        <taxon>Erwinia</taxon>
    </lineage>
</organism>
<feature type="chain" id="PRO_5002784191" evidence="1">
    <location>
        <begin position="31"/>
        <end position="341"/>
    </location>
</feature>
<dbReference type="InterPro" id="IPR008966">
    <property type="entry name" value="Adhesion_dom_sf"/>
</dbReference>
<dbReference type="RefSeq" id="WP_012440401.1">
    <property type="nucleotide sequence ID" value="NC_010694.1"/>
</dbReference>
<dbReference type="OrthoDB" id="8926940at2"/>
<evidence type="ECO:0000313" key="3">
    <source>
        <dbReference type="Proteomes" id="UP000001726"/>
    </source>
</evidence>
<dbReference type="STRING" id="465817.ETA_06520"/>
<proteinExistence type="predicted"/>
<sequence length="341" mass="36684">MYITLSKKNAYFSAIILAIILYVFSHSAMAEVECFDTQGNSTSHLTTKIEKPIEISTADLKPGTIIWQSPEITLQLLCRDYQSNVNQGNIFLNFDPTNMISNIPPSLMIYVKYRGADRPIMPKNALFVSRLVGCAPLLCPPEPVIVSFSIVIKATGQALPADGNIHSNGEYALFNVGAKNSNSISSSYNAYLGGLSNIHFVSCKPQINVVANNGNTLDFGPVQSHNAQAGKTEKQIQFSVVANLTNAGQDCQGKAMNVSFSTTNPTNGGDMILPSNDSGFGFSVSPANDQNRFIPLNTSVPLGYVNGSVVKNDFVASLRWLNNSPKIGVSSASANVDVTFK</sequence>
<dbReference type="EMBL" id="CU468135">
    <property type="protein sequence ID" value="CAO95698.1"/>
    <property type="molecule type" value="Genomic_DNA"/>
</dbReference>
<dbReference type="AlphaFoldDB" id="B2VH69"/>
<reference evidence="2 3" key="1">
    <citation type="journal article" date="2008" name="Environ. Microbiol.">
        <title>The genome of Erwinia tasmaniensis strain Et1/99, a non-pathogenic bacterium in the genus Erwinia.</title>
        <authorList>
            <person name="Kube M."/>
            <person name="Migdoll A.M."/>
            <person name="Mueller I."/>
            <person name="Kuhl H."/>
            <person name="Beck A."/>
            <person name="Reinhardt R."/>
            <person name="Geider K."/>
        </authorList>
    </citation>
    <scope>NUCLEOTIDE SEQUENCE [LARGE SCALE GENOMIC DNA]</scope>
    <source>
        <strain evidence="3">DSM 17950 / CFBP 7177 / CIP 109463 / NCPPB 4357 / Et1/99</strain>
    </source>
</reference>
<dbReference type="eggNOG" id="COG3539">
    <property type="taxonomic scope" value="Bacteria"/>
</dbReference>
<accession>B2VH69</accession>
<dbReference type="HOGENOM" id="CLU_064082_0_0_6"/>
<feature type="signal peptide" evidence="1">
    <location>
        <begin position="1"/>
        <end position="30"/>
    </location>
</feature>
<name>B2VH69_ERWT9</name>
<evidence type="ECO:0000313" key="2">
    <source>
        <dbReference type="EMBL" id="CAO95698.1"/>
    </source>
</evidence>
<keyword evidence="3" id="KW-1185">Reference proteome</keyword>
<keyword evidence="1" id="KW-0732">Signal</keyword>
<evidence type="ECO:0000256" key="1">
    <source>
        <dbReference type="SAM" id="SignalP"/>
    </source>
</evidence>
<dbReference type="KEGG" id="eta:ETA_06520"/>